<feature type="domain" description="CTLH" evidence="5">
    <location>
        <begin position="34"/>
        <end position="92"/>
    </location>
</feature>
<proteinExistence type="predicted"/>
<dbReference type="PROSITE" id="PS00678">
    <property type="entry name" value="WD_REPEATS_1"/>
    <property type="match status" value="1"/>
</dbReference>
<evidence type="ECO:0000313" key="6">
    <source>
        <dbReference type="Proteomes" id="UP000694930"/>
    </source>
</evidence>
<dbReference type="RefSeq" id="XP_015068987.1">
    <property type="nucleotide sequence ID" value="XM_015213501.2"/>
</dbReference>
<dbReference type="InterPro" id="IPR006594">
    <property type="entry name" value="LisH"/>
</dbReference>
<dbReference type="SMART" id="SM00320">
    <property type="entry name" value="WD40"/>
    <property type="match status" value="8"/>
</dbReference>
<sequence length="1039" mass="114446">MTSLSRELVFLILQFLDEEKFKETVHKLEKESGFFFNMRYFEDSVTNGEWDEVEKYLSGFTKVDDNRYSMKIFFEIRKQKYLEALDRHDQAKAVEILVKDLKVFSTFNEELFKEITLLLTLQNFRENEQLSKYGDTKSARAIMLVELKKLIEANPLFREKLQFPSLKNSRLRTLINQSLNWQHQLCKNPKPNPDIKTLFVDHACGQPNGARAPSPVANPIIGSMPKVGGFPPIGAHGPFQPAQAPIASLGGWMTNPPSMPHQAISGGPIGLSPPTNAASMLKHPRTPPASNAALDYQTADSEHVLKRPRPFGMSEEVNNLPVNIFPVTYPGQSHAHSLHSSDDLPKTVVVNLNQGSAVKSMDFHPVQQTLLLVGTNIGDIAIWEIGGRERLAFKNFKVWEIGNCSMTLQASLANEYTATVNRVMWSPDGNLLGVAYSKHIVHLYSYHGGDDLRNHLEIDAHVGNVSDLAFSHPNKQLCIITCGEDKAIKVWDAATGSKQYTFEGHEAPVYSVCPHYKESIQFIFATAVDGKIKAWLYDNMGSRVDYDAPVWWITTSPCIRFSKEGTLLAVSTSENGVKILANADGVRLIRALDPSRGPPGAVAKAPMISTYGASSSTAGTSISIADRTAPVTAIVQLNGDNRNLQDTKPRIPDELEKSKIWKLTEISEPAQVRSSRLPDNQLSVRIIRLMYTNSGGAILALAYNAVHKLWKWQRNERNVTGKASTAVPPQLWQPSSGILMTNDISDTNPEEAVPCFALSKNDSYVMSASGGKISLFNMMTFKTMTTFMPPPPAATFLAFHPQDNNIIAIGMEDSSIQIYNVRVDEVKSKLKGHQKRVTGLAFSSVLNVLVSSGADAQLCVWSMDGWEKKASKFLQIPSGRAINPLAQTRVQFHQDQTHLLVVHETQIAIYEASKLECVKQWVSPNFAVTDATYSCDSQSIFASFDDGSVSIFTAAALKLRCRVNPAAYLPSNPSSRVYPLVVAAHPSESNQCAVGLTDGGVYVLEPLESEGKWGTPPPNENGVAPGMSSAATGLDQASR</sequence>
<dbReference type="Pfam" id="PF17814">
    <property type="entry name" value="LisH_TPL"/>
    <property type="match status" value="1"/>
</dbReference>
<evidence type="ECO:0000313" key="7">
    <source>
        <dbReference type="RefSeq" id="XP_015068987.1"/>
    </source>
</evidence>
<evidence type="ECO:0000256" key="2">
    <source>
        <dbReference type="ARBA" id="ARBA00022737"/>
    </source>
</evidence>
<dbReference type="InterPro" id="IPR054532">
    <property type="entry name" value="TPL_SMU1_LisH-like"/>
</dbReference>
<evidence type="ECO:0000256" key="3">
    <source>
        <dbReference type="PROSITE-ProRule" id="PRU00221"/>
    </source>
</evidence>
<name>A0ABM1GC17_SOLPN</name>
<keyword evidence="1 3" id="KW-0853">WD repeat</keyword>
<dbReference type="PROSITE" id="PS50897">
    <property type="entry name" value="CTLH"/>
    <property type="match status" value="1"/>
</dbReference>
<dbReference type="GeneID" id="107013633"/>
<protein>
    <submittedName>
        <fullName evidence="7">Protein TOPLESS</fullName>
    </submittedName>
</protein>
<dbReference type="Pfam" id="PF00400">
    <property type="entry name" value="WD40"/>
    <property type="match status" value="3"/>
</dbReference>
<dbReference type="Pfam" id="PF21889">
    <property type="entry name" value="TPR1-like_2nd"/>
    <property type="match status" value="1"/>
</dbReference>
<dbReference type="InterPro" id="IPR006595">
    <property type="entry name" value="CTLH_C"/>
</dbReference>
<dbReference type="SUPFAM" id="SSF50969">
    <property type="entry name" value="YVTN repeat-like/Quinoprotein amine dehydrogenase"/>
    <property type="match status" value="1"/>
</dbReference>
<feature type="repeat" description="WD" evidence="3">
    <location>
        <begin position="458"/>
        <end position="501"/>
    </location>
</feature>
<accession>A0ABM1GC17</accession>
<dbReference type="InterPro" id="IPR015943">
    <property type="entry name" value="WD40/YVTN_repeat-like_dom_sf"/>
</dbReference>
<dbReference type="PROSITE" id="PS50082">
    <property type="entry name" value="WD_REPEATS_2"/>
    <property type="match status" value="2"/>
</dbReference>
<dbReference type="Proteomes" id="UP000694930">
    <property type="component" value="Chromosome 3"/>
</dbReference>
<feature type="repeat" description="WD" evidence="3">
    <location>
        <begin position="830"/>
        <end position="871"/>
    </location>
</feature>
<gene>
    <name evidence="7" type="primary">LOC107013633</name>
</gene>
<feature type="compositionally biased region" description="Polar residues" evidence="4">
    <location>
        <begin position="1029"/>
        <end position="1039"/>
    </location>
</feature>
<dbReference type="InterPro" id="IPR011044">
    <property type="entry name" value="Quino_amine_DH_bsu"/>
</dbReference>
<keyword evidence="6" id="KW-1185">Reference proteome</keyword>
<dbReference type="Gene3D" id="2.130.10.10">
    <property type="entry name" value="YVTN repeat-like/Quinoprotein amine dehydrogenase"/>
    <property type="match status" value="3"/>
</dbReference>
<dbReference type="InterPro" id="IPR036322">
    <property type="entry name" value="WD40_repeat_dom_sf"/>
</dbReference>
<evidence type="ECO:0000259" key="5">
    <source>
        <dbReference type="PROSITE" id="PS50897"/>
    </source>
</evidence>
<evidence type="ECO:0000256" key="1">
    <source>
        <dbReference type="ARBA" id="ARBA00022574"/>
    </source>
</evidence>
<dbReference type="InterPro" id="IPR001680">
    <property type="entry name" value="WD40_rpt"/>
</dbReference>
<feature type="region of interest" description="Disordered" evidence="4">
    <location>
        <begin position="1008"/>
        <end position="1039"/>
    </location>
</feature>
<organism evidence="6 7">
    <name type="scientific">Solanum pennellii</name>
    <name type="common">Tomato</name>
    <name type="synonym">Lycopersicon pennellii</name>
    <dbReference type="NCBI Taxonomy" id="28526"/>
    <lineage>
        <taxon>Eukaryota</taxon>
        <taxon>Viridiplantae</taxon>
        <taxon>Streptophyta</taxon>
        <taxon>Embryophyta</taxon>
        <taxon>Tracheophyta</taxon>
        <taxon>Spermatophyta</taxon>
        <taxon>Magnoliopsida</taxon>
        <taxon>eudicotyledons</taxon>
        <taxon>Gunneridae</taxon>
        <taxon>Pentapetalae</taxon>
        <taxon>asterids</taxon>
        <taxon>lamiids</taxon>
        <taxon>Solanales</taxon>
        <taxon>Solanaceae</taxon>
        <taxon>Solanoideae</taxon>
        <taxon>Solaneae</taxon>
        <taxon>Solanum</taxon>
        <taxon>Solanum subgen. Lycopersicon</taxon>
    </lineage>
</organism>
<dbReference type="InterPro" id="IPR019775">
    <property type="entry name" value="WD40_repeat_CS"/>
</dbReference>
<dbReference type="SMART" id="SM00668">
    <property type="entry name" value="CTLH"/>
    <property type="match status" value="1"/>
</dbReference>
<dbReference type="PROSITE" id="PS50896">
    <property type="entry name" value="LISH"/>
    <property type="match status" value="1"/>
</dbReference>
<dbReference type="InterPro" id="IPR054080">
    <property type="entry name" value="TPR1-like_2nd"/>
</dbReference>
<keyword evidence="2" id="KW-0677">Repeat</keyword>
<dbReference type="SUPFAM" id="SSF50978">
    <property type="entry name" value="WD40 repeat-like"/>
    <property type="match status" value="1"/>
</dbReference>
<reference evidence="7" key="2">
    <citation type="submission" date="2025-08" db="UniProtKB">
        <authorList>
            <consortium name="RefSeq"/>
        </authorList>
    </citation>
    <scope>IDENTIFICATION</scope>
</reference>
<dbReference type="PROSITE" id="PS50294">
    <property type="entry name" value="WD_REPEATS_REGION"/>
    <property type="match status" value="1"/>
</dbReference>
<dbReference type="InterPro" id="IPR027728">
    <property type="entry name" value="Topless_fam"/>
</dbReference>
<reference evidence="6" key="1">
    <citation type="journal article" date="2014" name="Nat. Genet.">
        <title>The genome of the stress-tolerant wild tomato species Solanum pennellii.</title>
        <authorList>
            <person name="Bolger A."/>
            <person name="Scossa F."/>
            <person name="Bolger M.E."/>
            <person name="Lanz C."/>
            <person name="Maumus F."/>
            <person name="Tohge T."/>
            <person name="Quesneville H."/>
            <person name="Alseekh S."/>
            <person name="Sorensen I."/>
            <person name="Lichtenstein G."/>
            <person name="Fich E.A."/>
            <person name="Conte M."/>
            <person name="Keller H."/>
            <person name="Schneeberger K."/>
            <person name="Schwacke R."/>
            <person name="Ofner I."/>
            <person name="Vrebalov J."/>
            <person name="Xu Y."/>
            <person name="Osorio S."/>
            <person name="Aflitos S.A."/>
            <person name="Schijlen E."/>
            <person name="Jimenez-Gomez J.M."/>
            <person name="Ryngajllo M."/>
            <person name="Kimura S."/>
            <person name="Kumar R."/>
            <person name="Koenig D."/>
            <person name="Headland L.R."/>
            <person name="Maloof J.N."/>
            <person name="Sinha N."/>
            <person name="van Ham R.C."/>
            <person name="Lankhorst R.K."/>
            <person name="Mao L."/>
            <person name="Vogel A."/>
            <person name="Arsova B."/>
            <person name="Panstruga R."/>
            <person name="Fei Z."/>
            <person name="Rose J.K."/>
            <person name="Zamir D."/>
            <person name="Carrari F."/>
            <person name="Giovannoni J.J."/>
            <person name="Weigel D."/>
            <person name="Usadel B."/>
            <person name="Fernie A.R."/>
        </authorList>
    </citation>
    <scope>NUCLEOTIDE SEQUENCE [LARGE SCALE GENOMIC DNA]</scope>
    <source>
        <strain evidence="6">cv. LA0716</strain>
    </source>
</reference>
<evidence type="ECO:0000256" key="4">
    <source>
        <dbReference type="SAM" id="MobiDB-lite"/>
    </source>
</evidence>
<dbReference type="PANTHER" id="PTHR44083">
    <property type="entry name" value="TOPLESS-RELATED PROTEIN 1-RELATED"/>
    <property type="match status" value="1"/>
</dbReference>
<dbReference type="SMART" id="SM00667">
    <property type="entry name" value="LisH"/>
    <property type="match status" value="1"/>
</dbReference>
<dbReference type="Pfam" id="PF21359">
    <property type="entry name" value="zf_topless"/>
    <property type="match status" value="1"/>
</dbReference>
<dbReference type="PANTHER" id="PTHR44083:SF48">
    <property type="entry name" value="TOPLESS-RELATED PROTEIN 4"/>
    <property type="match status" value="1"/>
</dbReference>
<dbReference type="InterPro" id="IPR048419">
    <property type="entry name" value="Topless_Znf"/>
</dbReference>